<dbReference type="SUPFAM" id="SSF51735">
    <property type="entry name" value="NAD(P)-binding Rossmann-fold domains"/>
    <property type="match status" value="1"/>
</dbReference>
<dbReference type="CDD" id="cd05233">
    <property type="entry name" value="SDR_c"/>
    <property type="match status" value="1"/>
</dbReference>
<dbReference type="VEuPathDB" id="FungiDB:Z518_06544"/>
<dbReference type="AlphaFoldDB" id="A0A0D2IAZ8"/>
<dbReference type="OrthoDB" id="1933717at2759"/>
<keyword evidence="2" id="KW-0560">Oxidoreductase</keyword>
<comment type="similarity">
    <text evidence="1">Belongs to the short-chain dehydrogenases/reductases (SDR) family.</text>
</comment>
<dbReference type="Gene3D" id="3.40.50.720">
    <property type="entry name" value="NAD(P)-binding Rossmann-like Domain"/>
    <property type="match status" value="1"/>
</dbReference>
<dbReference type="EMBL" id="KN847479">
    <property type="protein sequence ID" value="KIX02994.1"/>
    <property type="molecule type" value="Genomic_DNA"/>
</dbReference>
<dbReference type="RefSeq" id="XP_013270130.1">
    <property type="nucleotide sequence ID" value="XM_013414676.1"/>
</dbReference>
<dbReference type="PANTHER" id="PTHR42901">
    <property type="entry name" value="ALCOHOL DEHYDROGENASE"/>
    <property type="match status" value="1"/>
</dbReference>
<name>A0A0D2IAZ8_9EURO</name>
<accession>A0A0D2IAZ8</accession>
<dbReference type="HOGENOM" id="CLU_010194_8_2_1"/>
<dbReference type="Proteomes" id="UP000053617">
    <property type="component" value="Unassembled WGS sequence"/>
</dbReference>
<proteinExistence type="inferred from homology"/>
<reference evidence="3 4" key="1">
    <citation type="submission" date="2015-01" db="EMBL/GenBank/DDBJ databases">
        <title>The Genome Sequence of Rhinocladiella mackenzie CBS 650.93.</title>
        <authorList>
            <consortium name="The Broad Institute Genomics Platform"/>
            <person name="Cuomo C."/>
            <person name="de Hoog S."/>
            <person name="Gorbushina A."/>
            <person name="Stielow B."/>
            <person name="Teixiera M."/>
            <person name="Abouelleil A."/>
            <person name="Chapman S.B."/>
            <person name="Priest M."/>
            <person name="Young S.K."/>
            <person name="Wortman J."/>
            <person name="Nusbaum C."/>
            <person name="Birren B."/>
        </authorList>
    </citation>
    <scope>NUCLEOTIDE SEQUENCE [LARGE SCALE GENOMIC DNA]</scope>
    <source>
        <strain evidence="3 4">CBS 650.93</strain>
    </source>
</reference>
<dbReference type="InterPro" id="IPR036291">
    <property type="entry name" value="NAD(P)-bd_dom_sf"/>
</dbReference>
<dbReference type="STRING" id="1442369.A0A0D2IAZ8"/>
<evidence type="ECO:0000256" key="1">
    <source>
        <dbReference type="ARBA" id="ARBA00006484"/>
    </source>
</evidence>
<dbReference type="InterPro" id="IPR002347">
    <property type="entry name" value="SDR_fam"/>
</dbReference>
<organism evidence="3 4">
    <name type="scientific">Rhinocladiella mackenziei CBS 650.93</name>
    <dbReference type="NCBI Taxonomy" id="1442369"/>
    <lineage>
        <taxon>Eukaryota</taxon>
        <taxon>Fungi</taxon>
        <taxon>Dikarya</taxon>
        <taxon>Ascomycota</taxon>
        <taxon>Pezizomycotina</taxon>
        <taxon>Eurotiomycetes</taxon>
        <taxon>Chaetothyriomycetidae</taxon>
        <taxon>Chaetothyriales</taxon>
        <taxon>Herpotrichiellaceae</taxon>
        <taxon>Rhinocladiella</taxon>
    </lineage>
</organism>
<sequence>MVGYSGPYEGNGMFKSFTKTWHIKPYPSISPSRPELSAAGKVVFITGGGTGIGKATAIAYAQAGAKVIAIFGRRVEKLQSAAVEISKANLKGTTTVVIKSADISQRLALEDAFKSASNEAGEAKVDVLVNNAGLLKPLAPLTTCSEQDLRDMIEGNFIGSFNVVQAMMPLLAPKAKILNINSGIAHISEIPGHWAYASLKLALTKMFDYLQAENMDLTVFNVQPGVVTTDINMISGFPGQDDVALPGQFHLWLASPEAEFLKGKYVWVNWDVDELKAHAEEIRESKILKIILGGVPM</sequence>
<dbReference type="Pfam" id="PF00106">
    <property type="entry name" value="adh_short"/>
    <property type="match status" value="1"/>
</dbReference>
<protein>
    <submittedName>
        <fullName evidence="3">Uncharacterized protein</fullName>
    </submittedName>
</protein>
<gene>
    <name evidence="3" type="ORF">Z518_06544</name>
</gene>
<dbReference type="GeneID" id="25294615"/>
<dbReference type="PRINTS" id="PR00081">
    <property type="entry name" value="GDHRDH"/>
</dbReference>
<evidence type="ECO:0000313" key="3">
    <source>
        <dbReference type="EMBL" id="KIX02994.1"/>
    </source>
</evidence>
<keyword evidence="4" id="KW-1185">Reference proteome</keyword>
<evidence type="ECO:0000313" key="4">
    <source>
        <dbReference type="Proteomes" id="UP000053617"/>
    </source>
</evidence>
<evidence type="ECO:0000256" key="2">
    <source>
        <dbReference type="ARBA" id="ARBA00023002"/>
    </source>
</evidence>
<dbReference type="PANTHER" id="PTHR42901:SF1">
    <property type="entry name" value="ALCOHOL DEHYDROGENASE"/>
    <property type="match status" value="1"/>
</dbReference>
<dbReference type="GO" id="GO:0016491">
    <property type="term" value="F:oxidoreductase activity"/>
    <property type="evidence" value="ECO:0007669"/>
    <property type="project" value="UniProtKB-KW"/>
</dbReference>